<proteinExistence type="predicted"/>
<dbReference type="InParanoid" id="A0A0C2WQP4"/>
<sequence length="59" mass="6690">MRASFWCWMCDMEGGSFVACLDYRIAGWSRWYNVHVLPDGDSTWKGPGNVKSSVRTTVA</sequence>
<organism evidence="1 2">
    <name type="scientific">Amanita muscaria (strain Koide BX008)</name>
    <dbReference type="NCBI Taxonomy" id="946122"/>
    <lineage>
        <taxon>Eukaryota</taxon>
        <taxon>Fungi</taxon>
        <taxon>Dikarya</taxon>
        <taxon>Basidiomycota</taxon>
        <taxon>Agaricomycotina</taxon>
        <taxon>Agaricomycetes</taxon>
        <taxon>Agaricomycetidae</taxon>
        <taxon>Agaricales</taxon>
        <taxon>Pluteineae</taxon>
        <taxon>Amanitaceae</taxon>
        <taxon>Amanita</taxon>
    </lineage>
</organism>
<keyword evidence="2" id="KW-1185">Reference proteome</keyword>
<dbReference type="AlphaFoldDB" id="A0A0C2WQP4"/>
<dbReference type="EMBL" id="KN818335">
    <property type="protein sequence ID" value="KIL58573.1"/>
    <property type="molecule type" value="Genomic_DNA"/>
</dbReference>
<dbReference type="Proteomes" id="UP000054549">
    <property type="component" value="Unassembled WGS sequence"/>
</dbReference>
<evidence type="ECO:0000313" key="2">
    <source>
        <dbReference type="Proteomes" id="UP000054549"/>
    </source>
</evidence>
<name>A0A0C2WQP4_AMAMK</name>
<dbReference type="HOGENOM" id="CLU_2960223_0_0_1"/>
<evidence type="ECO:0000313" key="1">
    <source>
        <dbReference type="EMBL" id="KIL58573.1"/>
    </source>
</evidence>
<accession>A0A0C2WQP4</accession>
<gene>
    <name evidence="1" type="ORF">M378DRAFT_170485</name>
</gene>
<protein>
    <submittedName>
        <fullName evidence="1">Uncharacterized protein</fullName>
    </submittedName>
</protein>
<reference evidence="1 2" key="1">
    <citation type="submission" date="2014-04" db="EMBL/GenBank/DDBJ databases">
        <title>Evolutionary Origins and Diversification of the Mycorrhizal Mutualists.</title>
        <authorList>
            <consortium name="DOE Joint Genome Institute"/>
            <consortium name="Mycorrhizal Genomics Consortium"/>
            <person name="Kohler A."/>
            <person name="Kuo A."/>
            <person name="Nagy L.G."/>
            <person name="Floudas D."/>
            <person name="Copeland A."/>
            <person name="Barry K.W."/>
            <person name="Cichocki N."/>
            <person name="Veneault-Fourrey C."/>
            <person name="LaButti K."/>
            <person name="Lindquist E.A."/>
            <person name="Lipzen A."/>
            <person name="Lundell T."/>
            <person name="Morin E."/>
            <person name="Murat C."/>
            <person name="Riley R."/>
            <person name="Ohm R."/>
            <person name="Sun H."/>
            <person name="Tunlid A."/>
            <person name="Henrissat B."/>
            <person name="Grigoriev I.V."/>
            <person name="Hibbett D.S."/>
            <person name="Martin F."/>
        </authorList>
    </citation>
    <scope>NUCLEOTIDE SEQUENCE [LARGE SCALE GENOMIC DNA]</scope>
    <source>
        <strain evidence="1 2">Koide BX008</strain>
    </source>
</reference>